<evidence type="ECO:0000259" key="7">
    <source>
        <dbReference type="Pfam" id="PF06398"/>
    </source>
</evidence>
<dbReference type="EMBL" id="VIFY01000063">
    <property type="protein sequence ID" value="TQB72475.1"/>
    <property type="molecule type" value="Genomic_DNA"/>
</dbReference>
<dbReference type="InterPro" id="IPR010482">
    <property type="entry name" value="TECPR1-like_DysF"/>
</dbReference>
<feature type="compositionally biased region" description="Low complexity" evidence="5">
    <location>
        <begin position="403"/>
        <end position="414"/>
    </location>
</feature>
<keyword evidence="9" id="KW-1185">Reference proteome</keyword>
<dbReference type="GO" id="GO:0007031">
    <property type="term" value="P:peroxisome organization"/>
    <property type="evidence" value="ECO:0007669"/>
    <property type="project" value="TreeGrafter"/>
</dbReference>
<keyword evidence="3 6" id="KW-1133">Transmembrane helix</keyword>
<evidence type="ECO:0000256" key="3">
    <source>
        <dbReference type="ARBA" id="ARBA00022989"/>
    </source>
</evidence>
<proteinExistence type="predicted"/>
<evidence type="ECO:0000256" key="4">
    <source>
        <dbReference type="ARBA" id="ARBA00023136"/>
    </source>
</evidence>
<feature type="region of interest" description="Disordered" evidence="5">
    <location>
        <begin position="402"/>
        <end position="488"/>
    </location>
</feature>
<evidence type="ECO:0000313" key="9">
    <source>
        <dbReference type="Proteomes" id="UP000319663"/>
    </source>
</evidence>
<feature type="region of interest" description="Disordered" evidence="5">
    <location>
        <begin position="263"/>
        <end position="287"/>
    </location>
</feature>
<feature type="transmembrane region" description="Helical" evidence="6">
    <location>
        <begin position="211"/>
        <end position="230"/>
    </location>
</feature>
<dbReference type="PANTHER" id="PTHR28304:SF2">
    <property type="entry name" value="PEROXISOMAL MEMBRANE PROTEIN PEX29"/>
    <property type="match status" value="1"/>
</dbReference>
<dbReference type="Proteomes" id="UP000319663">
    <property type="component" value="Unassembled WGS sequence"/>
</dbReference>
<keyword evidence="2 6" id="KW-0812">Transmembrane</keyword>
<dbReference type="PANTHER" id="PTHR28304">
    <property type="entry name" value="PEROXISOMAL MEMBRANE PROTEIN PEX29"/>
    <property type="match status" value="1"/>
</dbReference>
<feature type="compositionally biased region" description="Basic and acidic residues" evidence="5">
    <location>
        <begin position="468"/>
        <end position="487"/>
    </location>
</feature>
<organism evidence="8 9">
    <name type="scientific">Monascus purpureus</name>
    <name type="common">Red mold</name>
    <name type="synonym">Monascus anka</name>
    <dbReference type="NCBI Taxonomy" id="5098"/>
    <lineage>
        <taxon>Eukaryota</taxon>
        <taxon>Fungi</taxon>
        <taxon>Dikarya</taxon>
        <taxon>Ascomycota</taxon>
        <taxon>Pezizomycotina</taxon>
        <taxon>Eurotiomycetes</taxon>
        <taxon>Eurotiomycetidae</taxon>
        <taxon>Eurotiales</taxon>
        <taxon>Aspergillaceae</taxon>
        <taxon>Monascus</taxon>
    </lineage>
</organism>
<evidence type="ECO:0000313" key="8">
    <source>
        <dbReference type="EMBL" id="TQB72475.1"/>
    </source>
</evidence>
<feature type="compositionally biased region" description="Basic and acidic residues" evidence="5">
    <location>
        <begin position="444"/>
        <end position="457"/>
    </location>
</feature>
<evidence type="ECO:0000256" key="2">
    <source>
        <dbReference type="ARBA" id="ARBA00022692"/>
    </source>
</evidence>
<dbReference type="GO" id="GO:0005778">
    <property type="term" value="C:peroxisomal membrane"/>
    <property type="evidence" value="ECO:0007669"/>
    <property type="project" value="UniProtKB-ARBA"/>
</dbReference>
<keyword evidence="4 6" id="KW-0472">Membrane</keyword>
<dbReference type="InterPro" id="IPR052816">
    <property type="entry name" value="Peroxisomal_Membrane_PEX28-32"/>
</dbReference>
<evidence type="ECO:0000256" key="1">
    <source>
        <dbReference type="ARBA" id="ARBA00004141"/>
    </source>
</evidence>
<feature type="compositionally biased region" description="Basic residues" evidence="5">
    <location>
        <begin position="458"/>
        <end position="467"/>
    </location>
</feature>
<evidence type="ECO:0000256" key="6">
    <source>
        <dbReference type="SAM" id="Phobius"/>
    </source>
</evidence>
<evidence type="ECO:0000256" key="5">
    <source>
        <dbReference type="SAM" id="MobiDB-lite"/>
    </source>
</evidence>
<accession>A0A507QVK5</accession>
<name>A0A507QVK5_MONPU</name>
<feature type="transmembrane region" description="Helical" evidence="6">
    <location>
        <begin position="103"/>
        <end position="130"/>
    </location>
</feature>
<protein>
    <recommendedName>
        <fullName evidence="7">TECPR1-like DysF domain-containing protein</fullName>
    </recommendedName>
</protein>
<sequence>MSPVSLRGKILASRGVANFLEDRLLTRLLEQVVPKEDTSLDDEPALFGLRSVPPLHEKPAFSLPLMTANFRRFNSRIGIVFEFQRQVERLLSWSKPTHTLSFLIVYSFVCLDPYLLVPIPFAVILILIMVPSFLARHPPPPSTSTSSTVPYYSYHGPALAPPKVINPAPESSKDFFRNMRDLQNTMADFSDLHDATIAVFGPMTDFSNESISSIVFLLCVFATAILFLTAHLLPWRFIFLFAGNAAVLSIHPSFRLLFSQSNKSAPADEKPPATTSGGKKTPDGSATPLESTPFSDLSLLDSAVQISLDTYTEEREVEIFELQYRSLAPHSESHWEHFLFTPLPHDPLSPARIAGERPRGCRFFEDVRTPPGWAWKSKTWELDLNCEEWVVERMITGVGFEASGNSSDSSGSSDLPAGWVWDLPPSPPSRDEDEEVVPTLAYGDLKESKKEDHDDHHSHHHHYKFISKLRERGKSKASPRDWEEKVVGPDGMGEWRRRRWVRVVHRISVRSFKEKSKPNDHAH</sequence>
<dbReference type="STRING" id="5098.A0A507QVK5"/>
<comment type="subcellular location">
    <subcellularLocation>
        <location evidence="1">Membrane</location>
        <topology evidence="1">Multi-pass membrane protein</topology>
    </subcellularLocation>
</comment>
<dbReference type="AlphaFoldDB" id="A0A507QVK5"/>
<dbReference type="Pfam" id="PF06398">
    <property type="entry name" value="Pex24p"/>
    <property type="match status" value="1"/>
</dbReference>
<gene>
    <name evidence="8" type="ORF">MPDQ_006789</name>
</gene>
<feature type="domain" description="TECPR1-like DysF" evidence="7">
    <location>
        <begin position="61"/>
        <end position="502"/>
    </location>
</feature>
<comment type="caution">
    <text evidence="8">The sequence shown here is derived from an EMBL/GenBank/DDBJ whole genome shotgun (WGS) entry which is preliminary data.</text>
</comment>
<reference evidence="8 9" key="1">
    <citation type="submission" date="2019-06" db="EMBL/GenBank/DDBJ databases">
        <title>Wine fermentation using esterase from Monascus purpureus.</title>
        <authorList>
            <person name="Geng C."/>
            <person name="Zhang Y."/>
        </authorList>
    </citation>
    <scope>NUCLEOTIDE SEQUENCE [LARGE SCALE GENOMIC DNA]</scope>
    <source>
        <strain evidence="8">HQ1</strain>
    </source>
</reference>